<protein>
    <submittedName>
        <fullName evidence="1">Uncharacterized protein</fullName>
    </submittedName>
</protein>
<gene>
    <name evidence="1" type="ORF">KL86PLE_90346</name>
</gene>
<accession>A0A212LP56</accession>
<dbReference type="AlphaFoldDB" id="A0A212LP56"/>
<organism evidence="1">
    <name type="scientific">uncultured Pleomorphomonas sp</name>
    <dbReference type="NCBI Taxonomy" id="442121"/>
    <lineage>
        <taxon>Bacteria</taxon>
        <taxon>Pseudomonadati</taxon>
        <taxon>Pseudomonadota</taxon>
        <taxon>Alphaproteobacteria</taxon>
        <taxon>Hyphomicrobiales</taxon>
        <taxon>Pleomorphomonadaceae</taxon>
        <taxon>Pleomorphomonas</taxon>
        <taxon>environmental samples</taxon>
    </lineage>
</organism>
<name>A0A212LP56_9HYPH</name>
<evidence type="ECO:0000313" key="1">
    <source>
        <dbReference type="EMBL" id="SCM79328.1"/>
    </source>
</evidence>
<proteinExistence type="predicted"/>
<sequence length="70" mass="8003">MPLSHPYNPEEKVPQAGRFVHRAERRDGEEMGHHSCCHETAVAGIRFHHEWFASDIRLRPIACPAPMSKS</sequence>
<dbReference type="EMBL" id="FMJD01000013">
    <property type="protein sequence ID" value="SCM79328.1"/>
    <property type="molecule type" value="Genomic_DNA"/>
</dbReference>
<reference evidence="1" key="1">
    <citation type="submission" date="2016-08" db="EMBL/GenBank/DDBJ databases">
        <authorList>
            <person name="Seilhamer J.J."/>
        </authorList>
    </citation>
    <scope>NUCLEOTIDE SEQUENCE</scope>
    <source>
        <strain evidence="1">86</strain>
    </source>
</reference>